<accession>A0A857JQ61</accession>
<dbReference type="RefSeq" id="WP_160180878.1">
    <property type="nucleotide sequence ID" value="NZ_CP047656.1"/>
</dbReference>
<name>A0A857JQ61_9ALTE</name>
<evidence type="ECO:0000313" key="3">
    <source>
        <dbReference type="Proteomes" id="UP000464524"/>
    </source>
</evidence>
<dbReference type="Proteomes" id="UP000464524">
    <property type="component" value="Chromosome"/>
</dbReference>
<keyword evidence="3" id="KW-1185">Reference proteome</keyword>
<dbReference type="OrthoDB" id="6689728at2"/>
<organism evidence="2 3">
    <name type="scientific">Paraglaciecola mesophila</name>
    <dbReference type="NCBI Taxonomy" id="197222"/>
    <lineage>
        <taxon>Bacteria</taxon>
        <taxon>Pseudomonadati</taxon>
        <taxon>Pseudomonadota</taxon>
        <taxon>Gammaproteobacteria</taxon>
        <taxon>Alteromonadales</taxon>
        <taxon>Alteromonadaceae</taxon>
        <taxon>Paraglaciecola</taxon>
    </lineage>
</organism>
<dbReference type="AlphaFoldDB" id="A0A857JQ61"/>
<evidence type="ECO:0000256" key="1">
    <source>
        <dbReference type="SAM" id="Coils"/>
    </source>
</evidence>
<evidence type="ECO:0000313" key="2">
    <source>
        <dbReference type="EMBL" id="QHJ12694.1"/>
    </source>
</evidence>
<sequence length="104" mass="11793">MAESHVITALVSKHSELAGQIQHYQQEIARLNKSLGHVEATIKVFEPEYDLRTVSPKRTTGNARLFKPRECQMMVLDILRVASEPLTTTAITDKVQEPKRVPRL</sequence>
<gene>
    <name evidence="2" type="ORF">FX988_02952</name>
</gene>
<keyword evidence="1" id="KW-0175">Coiled coil</keyword>
<dbReference type="EMBL" id="CP047656">
    <property type="protein sequence ID" value="QHJ12694.1"/>
    <property type="molecule type" value="Genomic_DNA"/>
</dbReference>
<dbReference type="KEGG" id="pmes:FX988_02952"/>
<reference evidence="2 3" key="1">
    <citation type="submission" date="2019-12" db="EMBL/GenBank/DDBJ databases">
        <title>Genome sequencing and assembly of endphytes of Porphyra tenera.</title>
        <authorList>
            <person name="Park J.M."/>
            <person name="Shin R."/>
            <person name="Jo S.H."/>
        </authorList>
    </citation>
    <scope>NUCLEOTIDE SEQUENCE [LARGE SCALE GENOMIC DNA]</scope>
    <source>
        <strain evidence="2 3">GPM4</strain>
    </source>
</reference>
<feature type="coiled-coil region" evidence="1">
    <location>
        <begin position="14"/>
        <end position="41"/>
    </location>
</feature>
<protein>
    <submittedName>
        <fullName evidence="2">Uncharacterized protein</fullName>
    </submittedName>
</protein>
<proteinExistence type="predicted"/>